<proteinExistence type="predicted"/>
<dbReference type="OrthoDB" id="285275at2"/>
<name>A0A517ZVQ8_9PLAN</name>
<reference evidence="1 2" key="1">
    <citation type="submission" date="2019-02" db="EMBL/GenBank/DDBJ databases">
        <title>Deep-cultivation of Planctomycetes and their phenomic and genomic characterization uncovers novel biology.</title>
        <authorList>
            <person name="Wiegand S."/>
            <person name="Jogler M."/>
            <person name="Boedeker C."/>
            <person name="Pinto D."/>
            <person name="Vollmers J."/>
            <person name="Rivas-Marin E."/>
            <person name="Kohn T."/>
            <person name="Peeters S.H."/>
            <person name="Heuer A."/>
            <person name="Rast P."/>
            <person name="Oberbeckmann S."/>
            <person name="Bunk B."/>
            <person name="Jeske O."/>
            <person name="Meyerdierks A."/>
            <person name="Storesund J.E."/>
            <person name="Kallscheuer N."/>
            <person name="Luecker S."/>
            <person name="Lage O.M."/>
            <person name="Pohl T."/>
            <person name="Merkel B.J."/>
            <person name="Hornburger P."/>
            <person name="Mueller R.-W."/>
            <person name="Bruemmer F."/>
            <person name="Labrenz M."/>
            <person name="Spormann A.M."/>
            <person name="Op den Camp H."/>
            <person name="Overmann J."/>
            <person name="Amann R."/>
            <person name="Jetten M.S.M."/>
            <person name="Mascher T."/>
            <person name="Medema M.H."/>
            <person name="Devos D.P."/>
            <person name="Kaster A.-K."/>
            <person name="Ovreas L."/>
            <person name="Rohde M."/>
            <person name="Galperin M.Y."/>
            <person name="Jogler C."/>
        </authorList>
    </citation>
    <scope>NUCLEOTIDE SEQUENCE [LARGE SCALE GENOMIC DNA]</scope>
    <source>
        <strain evidence="1 2">Mal52</strain>
    </source>
</reference>
<dbReference type="RefSeq" id="WP_145379049.1">
    <property type="nucleotide sequence ID" value="NZ_CP036270.1"/>
</dbReference>
<evidence type="ECO:0000313" key="1">
    <source>
        <dbReference type="EMBL" id="QDU46549.1"/>
    </source>
</evidence>
<dbReference type="Proteomes" id="UP000319383">
    <property type="component" value="Chromosome"/>
</dbReference>
<keyword evidence="2" id="KW-1185">Reference proteome</keyword>
<dbReference type="AlphaFoldDB" id="A0A517ZVQ8"/>
<evidence type="ECO:0000313" key="2">
    <source>
        <dbReference type="Proteomes" id="UP000319383"/>
    </source>
</evidence>
<accession>A0A517ZVQ8</accession>
<dbReference type="EMBL" id="CP036276">
    <property type="protein sequence ID" value="QDU46549.1"/>
    <property type="molecule type" value="Genomic_DNA"/>
</dbReference>
<dbReference type="KEGG" id="sdyn:Mal52_50700"/>
<sequence>MLHYTCDACGVRLDEQRYVVKVEVAPAIDPEIISEADLDADHLEQIAEILAAGDDIATEEDRQGFRYDLCPKCRDKYCRDPLGKNSWRQLKFSEN</sequence>
<organism evidence="1 2">
    <name type="scientific">Symmachiella dynata</name>
    <dbReference type="NCBI Taxonomy" id="2527995"/>
    <lineage>
        <taxon>Bacteria</taxon>
        <taxon>Pseudomonadati</taxon>
        <taxon>Planctomycetota</taxon>
        <taxon>Planctomycetia</taxon>
        <taxon>Planctomycetales</taxon>
        <taxon>Planctomycetaceae</taxon>
        <taxon>Symmachiella</taxon>
    </lineage>
</organism>
<protein>
    <submittedName>
        <fullName evidence="1">Uncharacterized protein</fullName>
    </submittedName>
</protein>
<gene>
    <name evidence="1" type="ORF">Mal52_50700</name>
</gene>